<keyword evidence="1" id="KW-0812">Transmembrane</keyword>
<reference evidence="2 3" key="1">
    <citation type="submission" date="2020-08" db="EMBL/GenBank/DDBJ databases">
        <title>Genomic Encyclopedia of Type Strains, Phase IV (KMG-IV): sequencing the most valuable type-strain genomes for metagenomic binning, comparative biology and taxonomic classification.</title>
        <authorList>
            <person name="Goeker M."/>
        </authorList>
    </citation>
    <scope>NUCLEOTIDE SEQUENCE [LARGE SCALE GENOMIC DNA]</scope>
    <source>
        <strain evidence="2 3">DSM 105074</strain>
    </source>
</reference>
<dbReference type="Proteomes" id="UP000557307">
    <property type="component" value="Unassembled WGS sequence"/>
</dbReference>
<proteinExistence type="predicted"/>
<accession>A0A840U4S5</accession>
<keyword evidence="1" id="KW-1133">Transmembrane helix</keyword>
<evidence type="ECO:0000256" key="1">
    <source>
        <dbReference type="SAM" id="Phobius"/>
    </source>
</evidence>
<evidence type="ECO:0000313" key="2">
    <source>
        <dbReference type="EMBL" id="MBB5287090.1"/>
    </source>
</evidence>
<evidence type="ECO:0000313" key="3">
    <source>
        <dbReference type="Proteomes" id="UP000557307"/>
    </source>
</evidence>
<gene>
    <name evidence="2" type="ORF">HNQ92_005252</name>
</gene>
<name>A0A840U4S5_9BACT</name>
<keyword evidence="1" id="KW-0472">Membrane</keyword>
<sequence length="49" mass="5676">MMYFLQTHATQLVLGLCALTVIGWLIYELTIAPVIHDYEDHDPTDREDL</sequence>
<keyword evidence="3" id="KW-1185">Reference proteome</keyword>
<dbReference type="EMBL" id="JACHGF010000014">
    <property type="protein sequence ID" value="MBB5287090.1"/>
    <property type="molecule type" value="Genomic_DNA"/>
</dbReference>
<organism evidence="2 3">
    <name type="scientific">Rhabdobacter roseus</name>
    <dbReference type="NCBI Taxonomy" id="1655419"/>
    <lineage>
        <taxon>Bacteria</taxon>
        <taxon>Pseudomonadati</taxon>
        <taxon>Bacteroidota</taxon>
        <taxon>Cytophagia</taxon>
        <taxon>Cytophagales</taxon>
        <taxon>Cytophagaceae</taxon>
        <taxon>Rhabdobacter</taxon>
    </lineage>
</organism>
<comment type="caution">
    <text evidence="2">The sequence shown here is derived from an EMBL/GenBank/DDBJ whole genome shotgun (WGS) entry which is preliminary data.</text>
</comment>
<dbReference type="RefSeq" id="WP_184178853.1">
    <property type="nucleotide sequence ID" value="NZ_JACHGF010000014.1"/>
</dbReference>
<dbReference type="AlphaFoldDB" id="A0A840U4S5"/>
<feature type="transmembrane region" description="Helical" evidence="1">
    <location>
        <begin position="12"/>
        <end position="35"/>
    </location>
</feature>
<protein>
    <submittedName>
        <fullName evidence="2">Uncharacterized protein</fullName>
    </submittedName>
</protein>